<dbReference type="PRINTS" id="PR00625">
    <property type="entry name" value="JDOMAIN"/>
</dbReference>
<dbReference type="CDD" id="cd06257">
    <property type="entry name" value="DnaJ"/>
    <property type="match status" value="1"/>
</dbReference>
<keyword evidence="4" id="KW-1185">Reference proteome</keyword>
<dbReference type="PANTHER" id="PTHR24074">
    <property type="entry name" value="CO-CHAPERONE PROTEIN DJLA"/>
    <property type="match status" value="1"/>
</dbReference>
<gene>
    <name evidence="3" type="ORF">Syun_002762</name>
</gene>
<reference evidence="3 4" key="1">
    <citation type="submission" date="2024-01" db="EMBL/GenBank/DDBJ databases">
        <title>Genome assemblies of Stephania.</title>
        <authorList>
            <person name="Yang L."/>
        </authorList>
    </citation>
    <scope>NUCLEOTIDE SEQUENCE [LARGE SCALE GENOMIC DNA]</scope>
    <source>
        <strain evidence="3">YNDBR</strain>
        <tissue evidence="3">Leaf</tissue>
    </source>
</reference>
<protein>
    <recommendedName>
        <fullName evidence="2">J domain-containing protein</fullName>
    </recommendedName>
</protein>
<dbReference type="Gene3D" id="1.10.287.110">
    <property type="entry name" value="DnaJ domain"/>
    <property type="match status" value="1"/>
</dbReference>
<feature type="domain" description="J" evidence="2">
    <location>
        <begin position="2"/>
        <end position="72"/>
    </location>
</feature>
<feature type="transmembrane region" description="Helical" evidence="1">
    <location>
        <begin position="108"/>
        <end position="129"/>
    </location>
</feature>
<dbReference type="PROSITE" id="PS50076">
    <property type="entry name" value="DNAJ_2"/>
    <property type="match status" value="1"/>
</dbReference>
<comment type="caution">
    <text evidence="3">The sequence shown here is derived from an EMBL/GenBank/DDBJ whole genome shotgun (WGS) entry which is preliminary data.</text>
</comment>
<dbReference type="Pfam" id="PF00226">
    <property type="entry name" value="DnaJ"/>
    <property type="match status" value="1"/>
</dbReference>
<dbReference type="EMBL" id="JBBNAF010000001">
    <property type="protein sequence ID" value="KAK9170622.1"/>
    <property type="molecule type" value="Genomic_DNA"/>
</dbReference>
<keyword evidence="1" id="KW-0812">Transmembrane</keyword>
<dbReference type="Proteomes" id="UP001420932">
    <property type="component" value="Unassembled WGS sequence"/>
</dbReference>
<evidence type="ECO:0000313" key="4">
    <source>
        <dbReference type="Proteomes" id="UP001420932"/>
    </source>
</evidence>
<keyword evidence="1" id="KW-1133">Transmembrane helix</keyword>
<dbReference type="SMART" id="SM00271">
    <property type="entry name" value="DnaJ"/>
    <property type="match status" value="1"/>
</dbReference>
<dbReference type="InterPro" id="IPR001623">
    <property type="entry name" value="DnaJ_domain"/>
</dbReference>
<name>A0AAP0LFY5_9MAGN</name>
<accession>A0AAP0LFY5</accession>
<dbReference type="InterPro" id="IPR050817">
    <property type="entry name" value="DjlA_DnaK_co-chaperone"/>
</dbReference>
<organism evidence="3 4">
    <name type="scientific">Stephania yunnanensis</name>
    <dbReference type="NCBI Taxonomy" id="152371"/>
    <lineage>
        <taxon>Eukaryota</taxon>
        <taxon>Viridiplantae</taxon>
        <taxon>Streptophyta</taxon>
        <taxon>Embryophyta</taxon>
        <taxon>Tracheophyta</taxon>
        <taxon>Spermatophyta</taxon>
        <taxon>Magnoliopsida</taxon>
        <taxon>Ranunculales</taxon>
        <taxon>Menispermaceae</taxon>
        <taxon>Menispermoideae</taxon>
        <taxon>Cissampelideae</taxon>
        <taxon>Stephania</taxon>
    </lineage>
</organism>
<dbReference type="InterPro" id="IPR036869">
    <property type="entry name" value="J_dom_sf"/>
</dbReference>
<evidence type="ECO:0000313" key="3">
    <source>
        <dbReference type="EMBL" id="KAK9170622.1"/>
    </source>
</evidence>
<evidence type="ECO:0000256" key="1">
    <source>
        <dbReference type="SAM" id="Phobius"/>
    </source>
</evidence>
<keyword evidence="1" id="KW-0472">Membrane</keyword>
<proteinExistence type="predicted"/>
<dbReference type="SUPFAM" id="SSF46565">
    <property type="entry name" value="Chaperone J-domain"/>
    <property type="match status" value="1"/>
</dbReference>
<sequence>MDHYKVLGLSKNASKSEIKDAFRKLALKFHPDRHSQSPKPIRDDATRQFKHISEAYQVLIHGRTRAHYNARSAPPQPTHYTHSRSSRAHSKLGLDFEVAIKFLTTRAFLLNLAFASFLFGGAVVVERSADSLCQRFHETRCFLLSISFFAIEVTLLSHALFTDGSVGLICEKNSSISYVICDCKRIEHSSNQQELSGQ</sequence>
<dbReference type="AlphaFoldDB" id="A0AAP0LFY5"/>
<evidence type="ECO:0000259" key="2">
    <source>
        <dbReference type="PROSITE" id="PS50076"/>
    </source>
</evidence>